<gene>
    <name evidence="2" type="ORF">EV187_2705</name>
</gene>
<dbReference type="Proteomes" id="UP000293289">
    <property type="component" value="Unassembled WGS sequence"/>
</dbReference>
<dbReference type="Gene3D" id="3.50.50.60">
    <property type="entry name" value="FAD/NAD(P)-binding domain"/>
    <property type="match status" value="2"/>
</dbReference>
<comment type="caution">
    <text evidence="2">The sequence shown here is derived from an EMBL/GenBank/DDBJ whole genome shotgun (WGS) entry which is preliminary data.</text>
</comment>
<dbReference type="AlphaFoldDB" id="A0A4Q7M930"/>
<evidence type="ECO:0000313" key="2">
    <source>
        <dbReference type="EMBL" id="RZS64324.1"/>
    </source>
</evidence>
<dbReference type="InterPro" id="IPR036188">
    <property type="entry name" value="FAD/NAD-bd_sf"/>
</dbReference>
<dbReference type="InterPro" id="IPR050982">
    <property type="entry name" value="Auxin_biosynth/cation_transpt"/>
</dbReference>
<keyword evidence="1" id="KW-0560">Oxidoreductase</keyword>
<proteinExistence type="predicted"/>
<dbReference type="SUPFAM" id="SSF51905">
    <property type="entry name" value="FAD/NAD(P)-binding domain"/>
    <property type="match status" value="2"/>
</dbReference>
<dbReference type="Pfam" id="PF13738">
    <property type="entry name" value="Pyr_redox_3"/>
    <property type="match status" value="1"/>
</dbReference>
<evidence type="ECO:0000256" key="1">
    <source>
        <dbReference type="ARBA" id="ARBA00023002"/>
    </source>
</evidence>
<reference evidence="2 3" key="1">
    <citation type="submission" date="2019-02" db="EMBL/GenBank/DDBJ databases">
        <title>Genomic Encyclopedia of Type Strains, Phase IV (KMG-IV): sequencing the most valuable type-strain genomes for metagenomic binning, comparative biology and taxonomic classification.</title>
        <authorList>
            <person name="Goeker M."/>
        </authorList>
    </citation>
    <scope>NUCLEOTIDE SEQUENCE [LARGE SCALE GENOMIC DNA]</scope>
    <source>
        <strain evidence="2 3">DSM 43045</strain>
    </source>
</reference>
<keyword evidence="3" id="KW-1185">Reference proteome</keyword>
<organism evidence="2 3">
    <name type="scientific">Agromyces ramosus</name>
    <dbReference type="NCBI Taxonomy" id="33879"/>
    <lineage>
        <taxon>Bacteria</taxon>
        <taxon>Bacillati</taxon>
        <taxon>Actinomycetota</taxon>
        <taxon>Actinomycetes</taxon>
        <taxon>Micrococcales</taxon>
        <taxon>Microbacteriaceae</taxon>
        <taxon>Agromyces</taxon>
    </lineage>
</organism>
<protein>
    <submittedName>
        <fullName evidence="2">Putative flavoprotein involved in K+ transport</fullName>
    </submittedName>
</protein>
<dbReference type="RefSeq" id="WP_130353570.1">
    <property type="nucleotide sequence ID" value="NZ_SGWY01000003.1"/>
</dbReference>
<dbReference type="GO" id="GO:0004497">
    <property type="term" value="F:monooxygenase activity"/>
    <property type="evidence" value="ECO:0007669"/>
    <property type="project" value="TreeGrafter"/>
</dbReference>
<dbReference type="EMBL" id="SGWY01000003">
    <property type="protein sequence ID" value="RZS64324.1"/>
    <property type="molecule type" value="Genomic_DNA"/>
</dbReference>
<dbReference type="PRINTS" id="PR00411">
    <property type="entry name" value="PNDRDTASEI"/>
</dbReference>
<sequence length="402" mass="42561">MRADVDVLVVGGGQAGLAVSHGLAASGVDHVVLERDRLGSAWDGRWDSFRLVTPNHTIRLPGGEYRGDEPDGFLARDEIAEHLRRYAASFGAPVVEGTRVDALRADDGGFTAETAAGRLRARRVVVCTGAYQRAHRPAFVADLERELPVVAATEYRSPASIPDGRVLVIGGGQTGCQLAEELVRAGREVVLAASRAPAMPRRVDGRDTVDWLEDAGFFEHTLSDMPSPAVRFVSNPLATGADGGHDLDLRTLDARGVQLIGHVLGTDGTDVIAADDLDDCVAVGDQAIRDICTAIERTAAALGRPEPELPPPPASNPVAAPAPRLADLGVAIVACGFRPAYEWIEIPGLVDDMGFPVQEDGASARIRGLHFVGVPWMRTRKSPLLLGVGEDAEVVVGRLAAQ</sequence>
<dbReference type="PANTHER" id="PTHR43539:SF78">
    <property type="entry name" value="FLAVIN-CONTAINING MONOOXYGENASE"/>
    <property type="match status" value="1"/>
</dbReference>
<evidence type="ECO:0000313" key="3">
    <source>
        <dbReference type="Proteomes" id="UP000293289"/>
    </source>
</evidence>
<accession>A0A4Q7M930</accession>
<dbReference type="OrthoDB" id="9808049at2"/>
<name>A0A4Q7M930_9MICO</name>
<dbReference type="GO" id="GO:0050660">
    <property type="term" value="F:flavin adenine dinucleotide binding"/>
    <property type="evidence" value="ECO:0007669"/>
    <property type="project" value="TreeGrafter"/>
</dbReference>
<dbReference type="PANTHER" id="PTHR43539">
    <property type="entry name" value="FLAVIN-BINDING MONOOXYGENASE-LIKE PROTEIN (AFU_ORTHOLOGUE AFUA_4G09220)"/>
    <property type="match status" value="1"/>
</dbReference>
<dbReference type="PRINTS" id="PR00368">
    <property type="entry name" value="FADPNR"/>
</dbReference>